<dbReference type="CDD" id="cd00130">
    <property type="entry name" value="PAS"/>
    <property type="match status" value="1"/>
</dbReference>
<dbReference type="PANTHER" id="PTHR45228">
    <property type="entry name" value="CYCLIC DI-GMP PHOSPHODIESTERASE TM_0186-RELATED"/>
    <property type="match status" value="1"/>
</dbReference>
<dbReference type="Gene3D" id="3.30.450.20">
    <property type="entry name" value="PAS domain"/>
    <property type="match status" value="1"/>
</dbReference>
<feature type="domain" description="HD-GYP" evidence="2">
    <location>
        <begin position="128"/>
        <end position="339"/>
    </location>
</feature>
<name>A0ABU9DNA2_9BACL</name>
<evidence type="ECO:0000313" key="4">
    <source>
        <dbReference type="Proteomes" id="UP001469365"/>
    </source>
</evidence>
<feature type="domain" description="PAS" evidence="1">
    <location>
        <begin position="3"/>
        <end position="77"/>
    </location>
</feature>
<evidence type="ECO:0000313" key="3">
    <source>
        <dbReference type="EMBL" id="MEK8130343.1"/>
    </source>
</evidence>
<accession>A0ABU9DNA2</accession>
<proteinExistence type="predicted"/>
<dbReference type="Pfam" id="PF00989">
    <property type="entry name" value="PAS"/>
    <property type="match status" value="1"/>
</dbReference>
<dbReference type="SMART" id="SM00471">
    <property type="entry name" value="HDc"/>
    <property type="match status" value="1"/>
</dbReference>
<dbReference type="SUPFAM" id="SSF55785">
    <property type="entry name" value="PYP-like sensor domain (PAS domain)"/>
    <property type="match status" value="1"/>
</dbReference>
<organism evidence="3 4">
    <name type="scientific">Paenibacillus filicis</name>
    <dbReference type="NCBI Taxonomy" id="669464"/>
    <lineage>
        <taxon>Bacteria</taxon>
        <taxon>Bacillati</taxon>
        <taxon>Bacillota</taxon>
        <taxon>Bacilli</taxon>
        <taxon>Bacillales</taxon>
        <taxon>Paenibacillaceae</taxon>
        <taxon>Paenibacillus</taxon>
    </lineage>
</organism>
<dbReference type="PROSITE" id="PS50112">
    <property type="entry name" value="PAS"/>
    <property type="match status" value="1"/>
</dbReference>
<dbReference type="PROSITE" id="PS51832">
    <property type="entry name" value="HD_GYP"/>
    <property type="match status" value="1"/>
</dbReference>
<dbReference type="InterPro" id="IPR037522">
    <property type="entry name" value="HD_GYP_dom"/>
</dbReference>
<evidence type="ECO:0000259" key="1">
    <source>
        <dbReference type="PROSITE" id="PS50112"/>
    </source>
</evidence>
<dbReference type="InterPro" id="IPR000014">
    <property type="entry name" value="PAS"/>
</dbReference>
<dbReference type="RefSeq" id="WP_341417475.1">
    <property type="nucleotide sequence ID" value="NZ_JBBPCC010000014.1"/>
</dbReference>
<dbReference type="CDD" id="cd00077">
    <property type="entry name" value="HDc"/>
    <property type="match status" value="1"/>
</dbReference>
<dbReference type="SMART" id="SM00091">
    <property type="entry name" value="PAS"/>
    <property type="match status" value="1"/>
</dbReference>
<comment type="caution">
    <text evidence="3">The sequence shown here is derived from an EMBL/GenBank/DDBJ whole genome shotgun (WGS) entry which is preliminary data.</text>
</comment>
<sequence>MNNGNSIFEVLLSLADAVIITDQDHRILAVNATYERITGYAHADILGKKAGILRTPHTPPDTYVSMKQSIHNGLPWSGVFTNSKRSGELWHSSITITPYVIEGERFFAGVFRELERLESGHYLDEGRLGRIQGSLLKVLAISCEIRDPGIETHLSNVQRLTERLLVRHNERSGLILSSEKITHIVNSSILHDIGKSAIPEGILYKPGPLADYERKIIEMHTLIGVDIVDKIFRELDDELFESELSTAKHIILHHHEKWDGTGYPHRLKGEQIPLEARLVSVVDVFDALVSKRPYKEKWTVAQAIDFLVDQRGKQFDAELVDSLVSLDRDGLLATAQASC</sequence>
<dbReference type="InterPro" id="IPR013767">
    <property type="entry name" value="PAS_fold"/>
</dbReference>
<gene>
    <name evidence="3" type="ORF">WMW72_20770</name>
</gene>
<dbReference type="PANTHER" id="PTHR45228:SF8">
    <property type="entry name" value="TWO-COMPONENT RESPONSE REGULATOR-RELATED"/>
    <property type="match status" value="1"/>
</dbReference>
<keyword evidence="4" id="KW-1185">Reference proteome</keyword>
<dbReference type="Pfam" id="PF13487">
    <property type="entry name" value="HD_5"/>
    <property type="match status" value="1"/>
</dbReference>
<dbReference type="Proteomes" id="UP001469365">
    <property type="component" value="Unassembled WGS sequence"/>
</dbReference>
<evidence type="ECO:0000259" key="2">
    <source>
        <dbReference type="PROSITE" id="PS51832"/>
    </source>
</evidence>
<dbReference type="EMBL" id="JBBPCC010000014">
    <property type="protein sequence ID" value="MEK8130343.1"/>
    <property type="molecule type" value="Genomic_DNA"/>
</dbReference>
<dbReference type="InterPro" id="IPR003607">
    <property type="entry name" value="HD/PDEase_dom"/>
</dbReference>
<dbReference type="InterPro" id="IPR052020">
    <property type="entry name" value="Cyclic_di-GMP/3'3'-cGAMP_PDE"/>
</dbReference>
<reference evidence="3 4" key="1">
    <citation type="submission" date="2024-04" db="EMBL/GenBank/DDBJ databases">
        <title>draft genome sequnece of Paenibacillus filicis.</title>
        <authorList>
            <person name="Kim D.-U."/>
        </authorList>
    </citation>
    <scope>NUCLEOTIDE SEQUENCE [LARGE SCALE GENOMIC DNA]</scope>
    <source>
        <strain evidence="3 4">KACC14197</strain>
    </source>
</reference>
<dbReference type="SUPFAM" id="SSF109604">
    <property type="entry name" value="HD-domain/PDEase-like"/>
    <property type="match status" value="1"/>
</dbReference>
<dbReference type="InterPro" id="IPR035965">
    <property type="entry name" value="PAS-like_dom_sf"/>
</dbReference>
<dbReference type="Gene3D" id="1.10.3210.10">
    <property type="entry name" value="Hypothetical protein af1432"/>
    <property type="match status" value="1"/>
</dbReference>
<protein>
    <submittedName>
        <fullName evidence="3">HD domain-containing phosphohydrolase</fullName>
    </submittedName>
</protein>
<dbReference type="NCBIfam" id="TIGR00229">
    <property type="entry name" value="sensory_box"/>
    <property type="match status" value="1"/>
</dbReference>